<keyword evidence="2" id="KW-1185">Reference proteome</keyword>
<comment type="caution">
    <text evidence="1">The sequence shown here is derived from an EMBL/GenBank/DDBJ whole genome shotgun (WGS) entry which is preliminary data.</text>
</comment>
<dbReference type="RefSeq" id="WP_254169302.1">
    <property type="nucleotide sequence ID" value="NZ_JAHESF010000044.1"/>
</dbReference>
<sequence length="82" mass="9470">MAMIGVYMLSACSGTEKFSPRSQQKVTARTPVTGWVWEPQYYVYNGRYRFVRGHYRKLISRKAYLKRSLRGNGPAQSYAAAR</sequence>
<evidence type="ECO:0000313" key="1">
    <source>
        <dbReference type="EMBL" id="MBT1700613.1"/>
    </source>
</evidence>
<protein>
    <submittedName>
        <fullName evidence="1">Uncharacterized protein</fullName>
    </submittedName>
</protein>
<dbReference type="AlphaFoldDB" id="A0AAP2GQY1"/>
<name>A0AAP2GQY1_9BACT</name>
<dbReference type="EMBL" id="JAHESF010000044">
    <property type="protein sequence ID" value="MBT1700613.1"/>
    <property type="molecule type" value="Genomic_DNA"/>
</dbReference>
<reference evidence="1 2" key="1">
    <citation type="submission" date="2021-05" db="EMBL/GenBank/DDBJ databases">
        <title>A Polyphasic approach of four new species of the genus Ohtaekwangia: Ohtaekwangia histidinii sp. nov., Ohtaekwangia cretensis sp. nov., Ohtaekwangia indiensis sp. nov., Ohtaekwangia reichenbachii sp. nov. from diverse environment.</title>
        <authorList>
            <person name="Octaviana S."/>
        </authorList>
    </citation>
    <scope>NUCLEOTIDE SEQUENCE [LARGE SCALE GENOMIC DNA]</scope>
    <source>
        <strain evidence="1 2">PWU4</strain>
    </source>
</reference>
<evidence type="ECO:0000313" key="2">
    <source>
        <dbReference type="Proteomes" id="UP001319200"/>
    </source>
</evidence>
<accession>A0AAP2GQY1</accession>
<proteinExistence type="predicted"/>
<gene>
    <name evidence="1" type="ORF">KK083_27235</name>
</gene>
<organism evidence="1 2">
    <name type="scientific">Chryseosolibacter histidini</name>
    <dbReference type="NCBI Taxonomy" id="2782349"/>
    <lineage>
        <taxon>Bacteria</taxon>
        <taxon>Pseudomonadati</taxon>
        <taxon>Bacteroidota</taxon>
        <taxon>Cytophagia</taxon>
        <taxon>Cytophagales</taxon>
        <taxon>Chryseotaleaceae</taxon>
        <taxon>Chryseosolibacter</taxon>
    </lineage>
</organism>
<dbReference type="Proteomes" id="UP001319200">
    <property type="component" value="Unassembled WGS sequence"/>
</dbReference>